<keyword evidence="1" id="KW-0732">Signal</keyword>
<evidence type="ECO:0000256" key="1">
    <source>
        <dbReference type="SAM" id="SignalP"/>
    </source>
</evidence>
<organism evidence="2 3">
    <name type="scientific">Amnibacterium endophyticum</name>
    <dbReference type="NCBI Taxonomy" id="2109337"/>
    <lineage>
        <taxon>Bacteria</taxon>
        <taxon>Bacillati</taxon>
        <taxon>Actinomycetota</taxon>
        <taxon>Actinomycetes</taxon>
        <taxon>Micrococcales</taxon>
        <taxon>Microbacteriaceae</taxon>
        <taxon>Amnibacterium</taxon>
    </lineage>
</organism>
<comment type="caution">
    <text evidence="2">The sequence shown here is derived from an EMBL/GenBank/DDBJ whole genome shotgun (WGS) entry which is preliminary data.</text>
</comment>
<dbReference type="InterPro" id="IPR017853">
    <property type="entry name" value="GH"/>
</dbReference>
<evidence type="ECO:0000313" key="3">
    <source>
        <dbReference type="Proteomes" id="UP001597347"/>
    </source>
</evidence>
<name>A0ABW4LID5_9MICO</name>
<reference evidence="3" key="1">
    <citation type="journal article" date="2019" name="Int. J. Syst. Evol. Microbiol.">
        <title>The Global Catalogue of Microorganisms (GCM) 10K type strain sequencing project: providing services to taxonomists for standard genome sequencing and annotation.</title>
        <authorList>
            <consortium name="The Broad Institute Genomics Platform"/>
            <consortium name="The Broad Institute Genome Sequencing Center for Infectious Disease"/>
            <person name="Wu L."/>
            <person name="Ma J."/>
        </authorList>
    </citation>
    <scope>NUCLEOTIDE SEQUENCE [LARGE SCALE GENOMIC DNA]</scope>
    <source>
        <strain evidence="3">CGMCC 1.12471</strain>
    </source>
</reference>
<feature type="signal peptide" evidence="1">
    <location>
        <begin position="1"/>
        <end position="26"/>
    </location>
</feature>
<feature type="chain" id="PRO_5046479760" description="Ig-like domain-containing protein" evidence="1">
    <location>
        <begin position="27"/>
        <end position="350"/>
    </location>
</feature>
<dbReference type="EMBL" id="JBHUEA010000023">
    <property type="protein sequence ID" value="MFD1722575.1"/>
    <property type="molecule type" value="Genomic_DNA"/>
</dbReference>
<dbReference type="SUPFAM" id="SSF51445">
    <property type="entry name" value="(Trans)glycosidases"/>
    <property type="match status" value="1"/>
</dbReference>
<accession>A0ABW4LID5</accession>
<proteinExistence type="predicted"/>
<protein>
    <recommendedName>
        <fullName evidence="4">Ig-like domain-containing protein</fullName>
    </recommendedName>
</protein>
<keyword evidence="3" id="KW-1185">Reference proteome</keyword>
<dbReference type="Gene3D" id="2.60.40.2700">
    <property type="match status" value="1"/>
</dbReference>
<sequence length="350" mass="36858">MIRRLVAAALAAAVVVAVVPALPAAAAAPRIGADVSKYQCGAPWAGAQAFAVVAVNDGLPTGTNPCLAEQLALAVASPGGGRPSVYVNTANPAPHEASWWPTRDRTKRGVAVRSPYGRCRGGATAACSWVYGASLALDDLQIRGVPRNTAARWWLDVETANTWRGSRKQHRAVLEGMTWSLVRAGQRVGLYALDHEFRDLIGPVPTSSALTRLPTWLAGAADAAAAAARRCSAAPLTRGRVLLTQWTTTAGTDRFDLDLACSVLSPAPRPTATGRHLVGARLTAKAGTWAAGTRLHYRWTRDGRPIAGATSPTHRVVRADAGHRVAVVVTGTRDGSSRAVRTSRSVAIRR</sequence>
<gene>
    <name evidence="2" type="ORF">ACFSBI_13550</name>
</gene>
<dbReference type="Proteomes" id="UP001597347">
    <property type="component" value="Unassembled WGS sequence"/>
</dbReference>
<dbReference type="RefSeq" id="WP_377935795.1">
    <property type="nucleotide sequence ID" value="NZ_JBHUEA010000023.1"/>
</dbReference>
<evidence type="ECO:0000313" key="2">
    <source>
        <dbReference type="EMBL" id="MFD1722575.1"/>
    </source>
</evidence>
<evidence type="ECO:0008006" key="4">
    <source>
        <dbReference type="Google" id="ProtNLM"/>
    </source>
</evidence>